<dbReference type="InterPro" id="IPR024654">
    <property type="entry name" value="Calcineurin-like_PHP_lpxH"/>
</dbReference>
<dbReference type="OrthoDB" id="9800565at2"/>
<dbReference type="GO" id="GO:0046872">
    <property type="term" value="F:metal ion binding"/>
    <property type="evidence" value="ECO:0007669"/>
    <property type="project" value="UniProtKB-KW"/>
</dbReference>
<dbReference type="PANTHER" id="PTHR11124">
    <property type="entry name" value="VACUOLAR SORTING PROTEIN VPS29"/>
    <property type="match status" value="1"/>
</dbReference>
<dbReference type="EC" id="3.1.4.-" evidence="2"/>
<proteinExistence type="inferred from homology"/>
<dbReference type="GO" id="GO:0016787">
    <property type="term" value="F:hydrolase activity"/>
    <property type="evidence" value="ECO:0007669"/>
    <property type="project" value="UniProtKB-UniRule"/>
</dbReference>
<dbReference type="InterPro" id="IPR041802">
    <property type="entry name" value="MPP_YfcE"/>
</dbReference>
<dbReference type="CDD" id="cd00841">
    <property type="entry name" value="MPP_YfcE"/>
    <property type="match status" value="1"/>
</dbReference>
<protein>
    <recommendedName>
        <fullName evidence="2">Phosphoesterase</fullName>
        <ecNumber evidence="2">3.1.4.-</ecNumber>
    </recommendedName>
</protein>
<evidence type="ECO:0000259" key="3">
    <source>
        <dbReference type="Pfam" id="PF12850"/>
    </source>
</evidence>
<evidence type="ECO:0000256" key="1">
    <source>
        <dbReference type="ARBA" id="ARBA00008950"/>
    </source>
</evidence>
<reference evidence="5" key="1">
    <citation type="submission" date="2016-10" db="EMBL/GenBank/DDBJ databases">
        <authorList>
            <person name="Varghese N."/>
            <person name="Submissions S."/>
        </authorList>
    </citation>
    <scope>NUCLEOTIDE SEQUENCE [LARGE SCALE GENOMIC DNA]</scope>
    <source>
        <strain evidence="5">DSM 19181</strain>
    </source>
</reference>
<dbReference type="InterPro" id="IPR029052">
    <property type="entry name" value="Metallo-depent_PP-like"/>
</dbReference>
<dbReference type="AlphaFoldDB" id="A0A1G8ZLZ3"/>
<comment type="similarity">
    <text evidence="1 2">Belongs to the metallophosphoesterase superfamily. YfcE family.</text>
</comment>
<name>A0A1G8ZLZ3_9LACT</name>
<dbReference type="Gene3D" id="3.60.21.10">
    <property type="match status" value="1"/>
</dbReference>
<dbReference type="STRING" id="426701.SAMN04488098_10155"/>
<dbReference type="NCBIfam" id="TIGR00040">
    <property type="entry name" value="yfcE"/>
    <property type="match status" value="1"/>
</dbReference>
<dbReference type="RefSeq" id="WP_091266269.1">
    <property type="nucleotide sequence ID" value="NZ_FNFK01000015.1"/>
</dbReference>
<dbReference type="Pfam" id="PF12850">
    <property type="entry name" value="Metallophos_2"/>
    <property type="match status" value="1"/>
</dbReference>
<sequence>MRIICVSDNHGNTYYMEELLSIYQEEADEWIHCGDSELLETHPLWQNYRTVRGNMDIAEGFKTERVEELEGDRFLIVHGHRHGVKRSYNELKTRALEENCQFAFYGHTHIPKVEEEDGIFFINPGSIAQPRDREIGTYLIMDLDKDNHQVSFIYYDRDHNEVKELTKSFNLTD</sequence>
<organism evidence="4 5">
    <name type="scientific">Alkalibacterium thalassium</name>
    <dbReference type="NCBI Taxonomy" id="426701"/>
    <lineage>
        <taxon>Bacteria</taxon>
        <taxon>Bacillati</taxon>
        <taxon>Bacillota</taxon>
        <taxon>Bacilli</taxon>
        <taxon>Lactobacillales</taxon>
        <taxon>Carnobacteriaceae</taxon>
        <taxon>Alkalibacterium</taxon>
    </lineage>
</organism>
<comment type="cofactor">
    <cofactor evidence="2">
        <name>a divalent metal cation</name>
        <dbReference type="ChEBI" id="CHEBI:60240"/>
    </cofactor>
</comment>
<evidence type="ECO:0000313" key="5">
    <source>
        <dbReference type="Proteomes" id="UP000199433"/>
    </source>
</evidence>
<keyword evidence="2" id="KW-0479">Metal-binding</keyword>
<accession>A0A1G8ZLZ3</accession>
<gene>
    <name evidence="4" type="ORF">SAMN04488098_10155</name>
</gene>
<feature type="domain" description="Calcineurin-like phosphoesterase" evidence="3">
    <location>
        <begin position="1"/>
        <end position="145"/>
    </location>
</feature>
<dbReference type="InterPro" id="IPR000979">
    <property type="entry name" value="Phosphodiesterase_MJ0936/Vps29"/>
</dbReference>
<dbReference type="EMBL" id="FNFK01000015">
    <property type="protein sequence ID" value="SDK15415.1"/>
    <property type="molecule type" value="Genomic_DNA"/>
</dbReference>
<evidence type="ECO:0000313" key="4">
    <source>
        <dbReference type="EMBL" id="SDK15415.1"/>
    </source>
</evidence>
<dbReference type="SUPFAM" id="SSF56300">
    <property type="entry name" value="Metallo-dependent phosphatases"/>
    <property type="match status" value="1"/>
</dbReference>
<keyword evidence="5" id="KW-1185">Reference proteome</keyword>
<dbReference type="Proteomes" id="UP000199433">
    <property type="component" value="Unassembled WGS sequence"/>
</dbReference>
<evidence type="ECO:0000256" key="2">
    <source>
        <dbReference type="RuleBase" id="RU362039"/>
    </source>
</evidence>